<dbReference type="InterPro" id="IPR039261">
    <property type="entry name" value="FNR_nucleotide-bd"/>
</dbReference>
<dbReference type="InterPro" id="IPR017927">
    <property type="entry name" value="FAD-bd_FR_type"/>
</dbReference>
<reference evidence="5 6" key="1">
    <citation type="journal article" date="2021" name="Elife">
        <title>Chloroplast acquisition without the gene transfer in kleptoplastic sea slugs, Plakobranchus ocellatus.</title>
        <authorList>
            <person name="Maeda T."/>
            <person name="Takahashi S."/>
            <person name="Yoshida T."/>
            <person name="Shimamura S."/>
            <person name="Takaki Y."/>
            <person name="Nagai Y."/>
            <person name="Toyoda A."/>
            <person name="Suzuki Y."/>
            <person name="Arimoto A."/>
            <person name="Ishii H."/>
            <person name="Satoh N."/>
            <person name="Nishiyama T."/>
            <person name="Hasebe M."/>
            <person name="Maruyama T."/>
            <person name="Minagawa J."/>
            <person name="Obokata J."/>
            <person name="Shigenobu S."/>
        </authorList>
    </citation>
    <scope>NUCLEOTIDE SEQUENCE [LARGE SCALE GENOMIC DNA]</scope>
</reference>
<dbReference type="SUPFAM" id="SSF63380">
    <property type="entry name" value="Riboflavin synthase domain-like"/>
    <property type="match status" value="1"/>
</dbReference>
<dbReference type="PANTHER" id="PTHR46505">
    <property type="entry name" value="OXIDOREDUCTASE NAD-BINDING DOMAIN-CONTAINING PROTEIN 1"/>
    <property type="match status" value="1"/>
</dbReference>
<protein>
    <recommendedName>
        <fullName evidence="3">Oxidoreductase NAD-binding domain-containing protein 1</fullName>
    </recommendedName>
</protein>
<evidence type="ECO:0000256" key="1">
    <source>
        <dbReference type="ARBA" id="ARBA00023002"/>
    </source>
</evidence>
<dbReference type="GO" id="GO:0005739">
    <property type="term" value="C:mitochondrion"/>
    <property type="evidence" value="ECO:0007669"/>
    <property type="project" value="TreeGrafter"/>
</dbReference>
<dbReference type="PROSITE" id="PS51384">
    <property type="entry name" value="FAD_FR"/>
    <property type="match status" value="1"/>
</dbReference>
<accession>A0AAV4CYK7</accession>
<dbReference type="Gene3D" id="2.40.30.10">
    <property type="entry name" value="Translation factors"/>
    <property type="match status" value="1"/>
</dbReference>
<dbReference type="InterPro" id="IPR017938">
    <property type="entry name" value="Riboflavin_synthase-like_b-brl"/>
</dbReference>
<dbReference type="InterPro" id="IPR001433">
    <property type="entry name" value="OxRdtase_FAD/NAD-bd"/>
</dbReference>
<gene>
    <name evidence="5" type="ORF">PoB_006352100</name>
</gene>
<keyword evidence="2" id="KW-0520">NAD</keyword>
<dbReference type="Pfam" id="PF00175">
    <property type="entry name" value="NAD_binding_1"/>
    <property type="match status" value="1"/>
</dbReference>
<dbReference type="InterPro" id="IPR052128">
    <property type="entry name" value="Oxidoreductase_NAD-binding"/>
</dbReference>
<organism evidence="5 6">
    <name type="scientific">Plakobranchus ocellatus</name>
    <dbReference type="NCBI Taxonomy" id="259542"/>
    <lineage>
        <taxon>Eukaryota</taxon>
        <taxon>Metazoa</taxon>
        <taxon>Spiralia</taxon>
        <taxon>Lophotrochozoa</taxon>
        <taxon>Mollusca</taxon>
        <taxon>Gastropoda</taxon>
        <taxon>Heterobranchia</taxon>
        <taxon>Euthyneura</taxon>
        <taxon>Panpulmonata</taxon>
        <taxon>Sacoglossa</taxon>
        <taxon>Placobranchoidea</taxon>
        <taxon>Plakobranchidae</taxon>
        <taxon>Plakobranchus</taxon>
    </lineage>
</organism>
<dbReference type="EMBL" id="BLXT01007159">
    <property type="protein sequence ID" value="GFO37016.1"/>
    <property type="molecule type" value="Genomic_DNA"/>
</dbReference>
<sequence length="266" mass="29634">MSTSSGDDHLHRTATKPRHEVVTNAEIQEMKNLSQTVKLLKLDISNKQFAFKAGQWVDMFIPGVDTVGGFSMASPPHILTEFGQIHLAIKYSEHPPAHWIHTQCQEGSKVKLRVGGDFYYDPVPETEPRDLLLLAGGVGVNPLFSMLQHFAICQTRSIRDLSAHMLFSASCEDELIFKDELINLAQATKNVQLNLFCTQAKPAVANISFGRIQESDVHSAISRLDKEKADIFLCGPSPFIEAMKSHCSSAGVSQNSIHYETWWLPE</sequence>
<feature type="domain" description="FAD-binding FR-type" evidence="4">
    <location>
        <begin position="20"/>
        <end position="129"/>
    </location>
</feature>
<proteinExistence type="predicted"/>
<evidence type="ECO:0000313" key="5">
    <source>
        <dbReference type="EMBL" id="GFO37016.1"/>
    </source>
</evidence>
<evidence type="ECO:0000256" key="2">
    <source>
        <dbReference type="ARBA" id="ARBA00023027"/>
    </source>
</evidence>
<comment type="caution">
    <text evidence="5">The sequence shown here is derived from an EMBL/GenBank/DDBJ whole genome shotgun (WGS) entry which is preliminary data.</text>
</comment>
<evidence type="ECO:0000313" key="6">
    <source>
        <dbReference type="Proteomes" id="UP000735302"/>
    </source>
</evidence>
<dbReference type="GO" id="GO:0016491">
    <property type="term" value="F:oxidoreductase activity"/>
    <property type="evidence" value="ECO:0007669"/>
    <property type="project" value="UniProtKB-KW"/>
</dbReference>
<evidence type="ECO:0000256" key="3">
    <source>
        <dbReference type="ARBA" id="ARBA00040516"/>
    </source>
</evidence>
<dbReference type="PRINTS" id="PR00410">
    <property type="entry name" value="PHEHYDRXLASE"/>
</dbReference>
<evidence type="ECO:0000259" key="4">
    <source>
        <dbReference type="PROSITE" id="PS51384"/>
    </source>
</evidence>
<keyword evidence="1" id="KW-0560">Oxidoreductase</keyword>
<dbReference type="AlphaFoldDB" id="A0AAV4CYK7"/>
<name>A0AAV4CYK7_9GAST</name>
<keyword evidence="6" id="KW-1185">Reference proteome</keyword>
<dbReference type="Proteomes" id="UP000735302">
    <property type="component" value="Unassembled WGS sequence"/>
</dbReference>
<dbReference type="CDD" id="cd00322">
    <property type="entry name" value="FNR_like"/>
    <property type="match status" value="1"/>
</dbReference>
<dbReference type="PANTHER" id="PTHR46505:SF1">
    <property type="entry name" value="OXIDOREDUCTASE NAD-BINDING DOMAIN-CONTAINING PROTEIN 1"/>
    <property type="match status" value="1"/>
</dbReference>
<dbReference type="SUPFAM" id="SSF52343">
    <property type="entry name" value="Ferredoxin reductase-like, C-terminal NADP-linked domain"/>
    <property type="match status" value="1"/>
</dbReference>
<dbReference type="Gene3D" id="3.40.50.80">
    <property type="entry name" value="Nucleotide-binding domain of ferredoxin-NADP reductase (FNR) module"/>
    <property type="match status" value="1"/>
</dbReference>